<comment type="similarity">
    <text evidence="1">Belongs to the cytochrome P450 family.</text>
</comment>
<evidence type="ECO:0000313" key="7">
    <source>
        <dbReference type="EMBL" id="MBB4911540.1"/>
    </source>
</evidence>
<evidence type="ECO:0000256" key="5">
    <source>
        <dbReference type="ARBA" id="ARBA00023004"/>
    </source>
</evidence>
<dbReference type="FunFam" id="1.10.630.10:FF:000018">
    <property type="entry name" value="Cytochrome P450 monooxygenase"/>
    <property type="match status" value="1"/>
</dbReference>
<dbReference type="EMBL" id="JACHJQ010000010">
    <property type="protein sequence ID" value="MBB4911540.1"/>
    <property type="molecule type" value="Genomic_DNA"/>
</dbReference>
<evidence type="ECO:0000256" key="4">
    <source>
        <dbReference type="ARBA" id="ARBA00023002"/>
    </source>
</evidence>
<dbReference type="Proteomes" id="UP000520767">
    <property type="component" value="Unassembled WGS sequence"/>
</dbReference>
<dbReference type="GO" id="GO:0016705">
    <property type="term" value="F:oxidoreductase activity, acting on paired donors, with incorporation or reduction of molecular oxygen"/>
    <property type="evidence" value="ECO:0007669"/>
    <property type="project" value="InterPro"/>
</dbReference>
<dbReference type="InterPro" id="IPR001128">
    <property type="entry name" value="Cyt_P450"/>
</dbReference>
<keyword evidence="2" id="KW-0349">Heme</keyword>
<comment type="caution">
    <text evidence="7">The sequence shown here is derived from an EMBL/GenBank/DDBJ whole genome shotgun (WGS) entry which is preliminary data.</text>
</comment>
<dbReference type="GO" id="GO:0005506">
    <property type="term" value="F:iron ion binding"/>
    <property type="evidence" value="ECO:0007669"/>
    <property type="project" value="InterPro"/>
</dbReference>
<dbReference type="GO" id="GO:0020037">
    <property type="term" value="F:heme binding"/>
    <property type="evidence" value="ECO:0007669"/>
    <property type="project" value="InterPro"/>
</dbReference>
<keyword evidence="6 7" id="KW-0503">Monooxygenase</keyword>
<dbReference type="InterPro" id="IPR036396">
    <property type="entry name" value="Cyt_P450_sf"/>
</dbReference>
<accession>A0A7W7QDB8</accession>
<dbReference type="GO" id="GO:0004497">
    <property type="term" value="F:monooxygenase activity"/>
    <property type="evidence" value="ECO:0007669"/>
    <property type="project" value="UniProtKB-KW"/>
</dbReference>
<proteinExistence type="inferred from homology"/>
<name>A0A7W7QDB8_9PSEU</name>
<dbReference type="PRINTS" id="PR00359">
    <property type="entry name" value="BP450"/>
</dbReference>
<organism evidence="7 8">
    <name type="scientific">Actinophytocola algeriensis</name>
    <dbReference type="NCBI Taxonomy" id="1768010"/>
    <lineage>
        <taxon>Bacteria</taxon>
        <taxon>Bacillati</taxon>
        <taxon>Actinomycetota</taxon>
        <taxon>Actinomycetes</taxon>
        <taxon>Pseudonocardiales</taxon>
        <taxon>Pseudonocardiaceae</taxon>
    </lineage>
</organism>
<keyword evidence="4" id="KW-0560">Oxidoreductase</keyword>
<reference evidence="7 8" key="1">
    <citation type="submission" date="2020-08" db="EMBL/GenBank/DDBJ databases">
        <title>Genomic Encyclopedia of Type Strains, Phase III (KMG-III): the genomes of soil and plant-associated and newly described type strains.</title>
        <authorList>
            <person name="Whitman W."/>
        </authorList>
    </citation>
    <scope>NUCLEOTIDE SEQUENCE [LARGE SCALE GENOMIC DNA]</scope>
    <source>
        <strain evidence="7 8">CECT 8960</strain>
    </source>
</reference>
<evidence type="ECO:0000256" key="6">
    <source>
        <dbReference type="ARBA" id="ARBA00023033"/>
    </source>
</evidence>
<dbReference type="Gene3D" id="1.10.630.10">
    <property type="entry name" value="Cytochrome P450"/>
    <property type="match status" value="1"/>
</dbReference>
<evidence type="ECO:0000256" key="3">
    <source>
        <dbReference type="ARBA" id="ARBA00022723"/>
    </source>
</evidence>
<dbReference type="RefSeq" id="WP_184815557.1">
    <property type="nucleotide sequence ID" value="NZ_JACHJQ010000010.1"/>
</dbReference>
<gene>
    <name evidence="7" type="ORF">FHR82_007810</name>
</gene>
<evidence type="ECO:0000256" key="1">
    <source>
        <dbReference type="ARBA" id="ARBA00010617"/>
    </source>
</evidence>
<dbReference type="Pfam" id="PF00067">
    <property type="entry name" value="p450"/>
    <property type="match status" value="1"/>
</dbReference>
<keyword evidence="3" id="KW-0479">Metal-binding</keyword>
<evidence type="ECO:0000256" key="2">
    <source>
        <dbReference type="ARBA" id="ARBA00022617"/>
    </source>
</evidence>
<dbReference type="AlphaFoldDB" id="A0A7W7QDB8"/>
<keyword evidence="8" id="KW-1185">Reference proteome</keyword>
<evidence type="ECO:0000313" key="8">
    <source>
        <dbReference type="Proteomes" id="UP000520767"/>
    </source>
</evidence>
<dbReference type="PANTHER" id="PTHR46696:SF6">
    <property type="entry name" value="P450, PUTATIVE (EUROFUNG)-RELATED"/>
    <property type="match status" value="1"/>
</dbReference>
<sequence length="394" mass="43290">MTVSEELPTLEALWSPALGDNKLLRAMAEEKPVWRVRTYTGDEGWLVLGAPEIKALMLDRRLVRSHPNPADATRLTDNPIYSMIAGAGGADPHEMHAAMRALLIPFFTHKKMAALRPRIEAIVHDAIDEVLALPQPVDLLPAFSLPVPLRVLCELMGVPEEERDTLAELLDRMHGTGDAAADQSEFFGYLMGLAARKREHPADDVISGVVAAGHDDVVIATIVALLLFAGHESISSHIGMGMARLLTRPDLREPLVADQDLMAGAVEEMLRTANFGGGWQPHYAFEDFELAGEHIRAGDLVLPDFAMANYDPRAFDDPDEVDFHRSPNQHLTFAHGAWHCIGAPLARLELNTVFTALLTRIPTMRLAVEAGELSNPEKVKARLSSTLAWLPVTW</sequence>
<keyword evidence="5" id="KW-0408">Iron</keyword>
<dbReference type="PANTHER" id="PTHR46696">
    <property type="entry name" value="P450, PUTATIVE (EUROFUNG)-RELATED"/>
    <property type="match status" value="1"/>
</dbReference>
<dbReference type="InterPro" id="IPR002397">
    <property type="entry name" value="Cyt_P450_B"/>
</dbReference>
<protein>
    <submittedName>
        <fullName evidence="7">Cytochrome P450 monooxygenase</fullName>
    </submittedName>
</protein>
<dbReference type="SUPFAM" id="SSF48264">
    <property type="entry name" value="Cytochrome P450"/>
    <property type="match status" value="1"/>
</dbReference>
<dbReference type="CDD" id="cd11031">
    <property type="entry name" value="Cyp158A-like"/>
    <property type="match status" value="1"/>
</dbReference>